<dbReference type="SMART" id="SM00450">
    <property type="entry name" value="RHOD"/>
    <property type="match status" value="1"/>
</dbReference>
<reference evidence="2" key="1">
    <citation type="journal article" date="2014" name="Int. J. Syst. Evol. Microbiol.">
        <title>Complete genome sequence of Corynebacterium casei LMG S-19264T (=DSM 44701T), isolated from a smear-ripened cheese.</title>
        <authorList>
            <consortium name="US DOE Joint Genome Institute (JGI-PGF)"/>
            <person name="Walter F."/>
            <person name="Albersmeier A."/>
            <person name="Kalinowski J."/>
            <person name="Ruckert C."/>
        </authorList>
    </citation>
    <scope>NUCLEOTIDE SEQUENCE</scope>
    <source>
        <strain evidence="2">CGMCC 1.15478</strain>
    </source>
</reference>
<name>A0A916XDW0_9ACTN</name>
<dbReference type="RefSeq" id="WP_372433617.1">
    <property type="nucleotide sequence ID" value="NZ_BMJH01000001.1"/>
</dbReference>
<dbReference type="PROSITE" id="PS50206">
    <property type="entry name" value="RHODANESE_3"/>
    <property type="match status" value="1"/>
</dbReference>
<reference evidence="2" key="2">
    <citation type="submission" date="2020-09" db="EMBL/GenBank/DDBJ databases">
        <authorList>
            <person name="Sun Q."/>
            <person name="Zhou Y."/>
        </authorList>
    </citation>
    <scope>NUCLEOTIDE SEQUENCE</scope>
    <source>
        <strain evidence="2">CGMCC 1.15478</strain>
    </source>
</reference>
<keyword evidence="3" id="KW-1185">Reference proteome</keyword>
<gene>
    <name evidence="2" type="ORF">GCM10011410_16350</name>
</gene>
<dbReference type="EMBL" id="BMJH01000001">
    <property type="protein sequence ID" value="GGC64543.1"/>
    <property type="molecule type" value="Genomic_DNA"/>
</dbReference>
<dbReference type="Proteomes" id="UP000641514">
    <property type="component" value="Unassembled WGS sequence"/>
</dbReference>
<dbReference type="Gene3D" id="3.40.250.10">
    <property type="entry name" value="Rhodanese-like domain"/>
    <property type="match status" value="1"/>
</dbReference>
<dbReference type="SUPFAM" id="SSF52821">
    <property type="entry name" value="Rhodanese/Cell cycle control phosphatase"/>
    <property type="match status" value="1"/>
</dbReference>
<organism evidence="2 3">
    <name type="scientific">Hoyosella rhizosphaerae</name>
    <dbReference type="NCBI Taxonomy" id="1755582"/>
    <lineage>
        <taxon>Bacteria</taxon>
        <taxon>Bacillati</taxon>
        <taxon>Actinomycetota</taxon>
        <taxon>Actinomycetes</taxon>
        <taxon>Mycobacteriales</taxon>
        <taxon>Hoyosellaceae</taxon>
        <taxon>Hoyosella</taxon>
    </lineage>
</organism>
<feature type="domain" description="Rhodanese" evidence="1">
    <location>
        <begin position="17"/>
        <end position="104"/>
    </location>
</feature>
<dbReference type="PANTHER" id="PTHR43031:SF1">
    <property type="entry name" value="PYRIDINE NUCLEOTIDE-DISULPHIDE OXIDOREDUCTASE"/>
    <property type="match status" value="1"/>
</dbReference>
<evidence type="ECO:0000259" key="1">
    <source>
        <dbReference type="PROSITE" id="PS50206"/>
    </source>
</evidence>
<dbReference type="PANTHER" id="PTHR43031">
    <property type="entry name" value="FAD-DEPENDENT OXIDOREDUCTASE"/>
    <property type="match status" value="1"/>
</dbReference>
<evidence type="ECO:0000313" key="2">
    <source>
        <dbReference type="EMBL" id="GGC64543.1"/>
    </source>
</evidence>
<dbReference type="InterPro" id="IPR001763">
    <property type="entry name" value="Rhodanese-like_dom"/>
</dbReference>
<dbReference type="AlphaFoldDB" id="A0A916XDW0"/>
<protein>
    <submittedName>
        <fullName evidence="2">Sulfurtransferase</fullName>
    </submittedName>
</protein>
<accession>A0A916XDW0</accession>
<sequence>MTEPVHSIPVTSVPDPAADRVVVVDVREQDEWDKGHAPGAVHIPMADIPARLDELDPDDELFIVCRSGGRSFRVIQWLNTVGYDATNVTGGMVAWQKAGRTVVDSAGAQGSIY</sequence>
<evidence type="ECO:0000313" key="3">
    <source>
        <dbReference type="Proteomes" id="UP000641514"/>
    </source>
</evidence>
<dbReference type="Pfam" id="PF00581">
    <property type="entry name" value="Rhodanese"/>
    <property type="match status" value="1"/>
</dbReference>
<comment type="caution">
    <text evidence="2">The sequence shown here is derived from an EMBL/GenBank/DDBJ whole genome shotgun (WGS) entry which is preliminary data.</text>
</comment>
<dbReference type="CDD" id="cd00158">
    <property type="entry name" value="RHOD"/>
    <property type="match status" value="1"/>
</dbReference>
<proteinExistence type="predicted"/>
<dbReference type="InterPro" id="IPR050229">
    <property type="entry name" value="GlpE_sulfurtransferase"/>
</dbReference>
<dbReference type="InterPro" id="IPR036873">
    <property type="entry name" value="Rhodanese-like_dom_sf"/>
</dbReference>